<dbReference type="Gene3D" id="3.40.50.11590">
    <property type="match status" value="1"/>
</dbReference>
<dbReference type="AlphaFoldDB" id="A0A9D8KCW3"/>
<evidence type="ECO:0000313" key="3">
    <source>
        <dbReference type="Proteomes" id="UP000809273"/>
    </source>
</evidence>
<sequence length="272" mass="27972">MNIYQEIVRALKPAALGAEVRRIVSGGIYTAVEVVSNKGGRALGLAYVEGDRCTGGEIGGCEGDRCRRGGGRSPLMDGGAKFPVSASDLLSSLIMISDGGEGKGRGVESSVATALASALAQLTLTEWETGDVLEQVSVKRGEGVTVVGGFPFTPRLAEMGAELAVFDRRLEDFDEGEMGAALNGADVVIITGAALANGTLPGILERIGGAREAIILGPTTPLVPEAFADTPVTRLMGVIPLDIDGVVEVIVSGGGTRGFSRYVQKVGVRVGK</sequence>
<proteinExistence type="predicted"/>
<gene>
    <name evidence="2" type="ORF">JW984_01095</name>
</gene>
<reference evidence="2" key="2">
    <citation type="submission" date="2021-01" db="EMBL/GenBank/DDBJ databases">
        <authorList>
            <person name="Hahn C.R."/>
            <person name="Youssef N.H."/>
            <person name="Elshahed M."/>
        </authorList>
    </citation>
    <scope>NUCLEOTIDE SEQUENCE</scope>
    <source>
        <strain evidence="2">Zod_Metabat.24</strain>
    </source>
</reference>
<feature type="domain" description="Putative heavy-metal chelation" evidence="1">
    <location>
        <begin position="131"/>
        <end position="266"/>
    </location>
</feature>
<dbReference type="InterPro" id="IPR007161">
    <property type="entry name" value="DUF364"/>
</dbReference>
<dbReference type="SUPFAM" id="SSF159713">
    <property type="entry name" value="Dhaf3308-like"/>
    <property type="match status" value="1"/>
</dbReference>
<accession>A0A9D8KCW3</accession>
<dbReference type="Proteomes" id="UP000809273">
    <property type="component" value="Unassembled WGS sequence"/>
</dbReference>
<dbReference type="Pfam" id="PF04016">
    <property type="entry name" value="DUF364"/>
    <property type="match status" value="1"/>
</dbReference>
<name>A0A9D8KCW3_9DELT</name>
<protein>
    <recommendedName>
        <fullName evidence="1">Putative heavy-metal chelation domain-containing protein</fullName>
    </recommendedName>
</protein>
<organism evidence="2 3">
    <name type="scientific">Candidatus Zymogenus saltonus</name>
    <dbReference type="NCBI Taxonomy" id="2844893"/>
    <lineage>
        <taxon>Bacteria</taxon>
        <taxon>Deltaproteobacteria</taxon>
        <taxon>Candidatus Zymogenia</taxon>
        <taxon>Candidatus Zymogeniales</taxon>
        <taxon>Candidatus Zymogenaceae</taxon>
        <taxon>Candidatus Zymogenus</taxon>
    </lineage>
</organism>
<evidence type="ECO:0000313" key="2">
    <source>
        <dbReference type="EMBL" id="MBN1571769.1"/>
    </source>
</evidence>
<evidence type="ECO:0000259" key="1">
    <source>
        <dbReference type="Pfam" id="PF04016"/>
    </source>
</evidence>
<reference evidence="2" key="1">
    <citation type="journal article" date="2021" name="Environ. Microbiol.">
        <title>Genomic characterization of three novel Desulfobacterota classes expand the metabolic and phylogenetic diversity of the phylum.</title>
        <authorList>
            <person name="Murphy C.L."/>
            <person name="Biggerstaff J."/>
            <person name="Eichhorn A."/>
            <person name="Ewing E."/>
            <person name="Shahan R."/>
            <person name="Soriano D."/>
            <person name="Stewart S."/>
            <person name="VanMol K."/>
            <person name="Walker R."/>
            <person name="Walters P."/>
            <person name="Elshahed M.S."/>
            <person name="Youssef N.H."/>
        </authorList>
    </citation>
    <scope>NUCLEOTIDE SEQUENCE</scope>
    <source>
        <strain evidence="2">Zod_Metabat.24</strain>
    </source>
</reference>
<comment type="caution">
    <text evidence="2">The sequence shown here is derived from an EMBL/GenBank/DDBJ whole genome shotgun (WGS) entry which is preliminary data.</text>
</comment>
<dbReference type="EMBL" id="JAFGIX010000005">
    <property type="protein sequence ID" value="MBN1571769.1"/>
    <property type="molecule type" value="Genomic_DNA"/>
</dbReference>